<evidence type="ECO:0000313" key="1">
    <source>
        <dbReference type="EMBL" id="EZP77612.1"/>
    </source>
</evidence>
<reference evidence="1 2" key="1">
    <citation type="journal article" date="2014" name="Appl. Microbiol. Biotechnol.">
        <title>Transformable facultative thermophile Geobacillus stearothermophilus NUB3621 as a host strain for metabolic engineering.</title>
        <authorList>
            <person name="Blanchard K."/>
            <person name="Robic S."/>
            <person name="Matsumura I."/>
        </authorList>
    </citation>
    <scope>NUCLEOTIDE SEQUENCE [LARGE SCALE GENOMIC DNA]</scope>
    <source>
        <strain evidence="1 2">NUB3621</strain>
    </source>
</reference>
<comment type="caution">
    <text evidence="1">The sequence shown here is derived from an EMBL/GenBank/DDBJ whole genome shotgun (WGS) entry which is preliminary data.</text>
</comment>
<dbReference type="AlphaFoldDB" id="A0ABC9VGA3"/>
<sequence length="85" mass="10330">MNRINYNKYRAFLKKGDEKMKQKKKVILTEDEYKELKRLMNIINNKNSLPGERRLAMARYNKILLQGMNRNERDWKDNSYLMATT</sequence>
<name>A0ABC9VGA3_9BACL</name>
<evidence type="ECO:0000313" key="2">
    <source>
        <dbReference type="Proteomes" id="UP000023566"/>
    </source>
</evidence>
<accession>A0ABC9VGA3</accession>
<dbReference type="Proteomes" id="UP000023566">
    <property type="component" value="Chromosome"/>
</dbReference>
<protein>
    <submittedName>
        <fullName evidence="1">Uncharacterized protein</fullName>
    </submittedName>
</protein>
<organism evidence="1 2">
    <name type="scientific">Parageobacillus genomosp. 1</name>
    <dbReference type="NCBI Taxonomy" id="1295642"/>
    <lineage>
        <taxon>Bacteria</taxon>
        <taxon>Bacillati</taxon>
        <taxon>Bacillota</taxon>
        <taxon>Bacilli</taxon>
        <taxon>Bacillales</taxon>
        <taxon>Anoxybacillaceae</taxon>
        <taxon>Parageobacillus</taxon>
    </lineage>
</organism>
<gene>
    <name evidence="1" type="ORF">H839_08264</name>
</gene>
<proteinExistence type="predicted"/>
<keyword evidence="2" id="KW-1185">Reference proteome</keyword>
<dbReference type="EMBL" id="AOTZ01000004">
    <property type="protein sequence ID" value="EZP77612.1"/>
    <property type="molecule type" value="Genomic_DNA"/>
</dbReference>